<accession>A0ACB9FCF6</accession>
<comment type="caution">
    <text evidence="1">The sequence shown here is derived from an EMBL/GenBank/DDBJ whole genome shotgun (WGS) entry which is preliminary data.</text>
</comment>
<dbReference type="Proteomes" id="UP001055811">
    <property type="component" value="Linkage Group LG03"/>
</dbReference>
<name>A0ACB9FCF6_CICIN</name>
<protein>
    <submittedName>
        <fullName evidence="1">Uncharacterized protein</fullName>
    </submittedName>
</protein>
<evidence type="ECO:0000313" key="1">
    <source>
        <dbReference type="EMBL" id="KAI3768545.1"/>
    </source>
</evidence>
<proteinExistence type="predicted"/>
<reference evidence="1 2" key="2">
    <citation type="journal article" date="2022" name="Mol. Ecol. Resour.">
        <title>The genomes of chicory, endive, great burdock and yacon provide insights into Asteraceae paleo-polyploidization history and plant inulin production.</title>
        <authorList>
            <person name="Fan W."/>
            <person name="Wang S."/>
            <person name="Wang H."/>
            <person name="Wang A."/>
            <person name="Jiang F."/>
            <person name="Liu H."/>
            <person name="Zhao H."/>
            <person name="Xu D."/>
            <person name="Zhang Y."/>
        </authorList>
    </citation>
    <scope>NUCLEOTIDE SEQUENCE [LARGE SCALE GENOMIC DNA]</scope>
    <source>
        <strain evidence="2">cv. Punajuju</strain>
        <tissue evidence="1">Leaves</tissue>
    </source>
</reference>
<dbReference type="EMBL" id="CM042011">
    <property type="protein sequence ID" value="KAI3768545.1"/>
    <property type="molecule type" value="Genomic_DNA"/>
</dbReference>
<reference evidence="2" key="1">
    <citation type="journal article" date="2022" name="Mol. Ecol. Resour.">
        <title>The genomes of chicory, endive, great burdock and yacon provide insights into Asteraceae palaeo-polyploidization history and plant inulin production.</title>
        <authorList>
            <person name="Fan W."/>
            <person name="Wang S."/>
            <person name="Wang H."/>
            <person name="Wang A."/>
            <person name="Jiang F."/>
            <person name="Liu H."/>
            <person name="Zhao H."/>
            <person name="Xu D."/>
            <person name="Zhang Y."/>
        </authorList>
    </citation>
    <scope>NUCLEOTIDE SEQUENCE [LARGE SCALE GENOMIC DNA]</scope>
    <source>
        <strain evidence="2">cv. Punajuju</strain>
    </source>
</reference>
<organism evidence="1 2">
    <name type="scientific">Cichorium intybus</name>
    <name type="common">Chicory</name>
    <dbReference type="NCBI Taxonomy" id="13427"/>
    <lineage>
        <taxon>Eukaryota</taxon>
        <taxon>Viridiplantae</taxon>
        <taxon>Streptophyta</taxon>
        <taxon>Embryophyta</taxon>
        <taxon>Tracheophyta</taxon>
        <taxon>Spermatophyta</taxon>
        <taxon>Magnoliopsida</taxon>
        <taxon>eudicotyledons</taxon>
        <taxon>Gunneridae</taxon>
        <taxon>Pentapetalae</taxon>
        <taxon>asterids</taxon>
        <taxon>campanulids</taxon>
        <taxon>Asterales</taxon>
        <taxon>Asteraceae</taxon>
        <taxon>Cichorioideae</taxon>
        <taxon>Cichorieae</taxon>
        <taxon>Cichoriinae</taxon>
        <taxon>Cichorium</taxon>
    </lineage>
</organism>
<sequence length="229" mass="25392">MEVGCSEDDEDDEGEDDDDEEEDENEVEQDGISATDVMFNDGLEDGEIPPEEPYGEAPMTNTEHEKSRVGESQELPVNDCLGIPTDDVNVACLSNARVLKDTTLSGGRSLVENLGLNVWTGLTQAFETNGPTQCPSPQLEENVRVIRRKINRTNARFNPYGAPPSTSNQNPPQPVISSPTLNPNPTPSIDLNRNATCSDESSTPQLTRWLQLHWWVNRLDSTWMLIVRP</sequence>
<evidence type="ECO:0000313" key="2">
    <source>
        <dbReference type="Proteomes" id="UP001055811"/>
    </source>
</evidence>
<keyword evidence="2" id="KW-1185">Reference proteome</keyword>
<gene>
    <name evidence="1" type="ORF">L2E82_19326</name>
</gene>